<dbReference type="NCBIfam" id="TIGR00080">
    <property type="entry name" value="pimt"/>
    <property type="match status" value="1"/>
</dbReference>
<dbReference type="InterPro" id="IPR000682">
    <property type="entry name" value="PCMT"/>
</dbReference>
<dbReference type="PANTHER" id="PTHR11579:SF0">
    <property type="entry name" value="PROTEIN-L-ISOASPARTATE(D-ASPARTATE) O-METHYLTRANSFERASE"/>
    <property type="match status" value="1"/>
</dbReference>
<keyword evidence="7 10" id="KW-0949">S-adenosyl-L-methionine</keyword>
<comment type="similarity">
    <text evidence="2 10">Belongs to the methyltransferase superfamily. L-isoaspartyl/D-aspartyl protein methyltransferase family.</text>
</comment>
<keyword evidence="6 10" id="KW-0808">Transferase</keyword>
<dbReference type="OrthoDB" id="73890at2759"/>
<gene>
    <name evidence="11" type="ORF">D9756_006815</name>
</gene>
<dbReference type="GO" id="GO:0004719">
    <property type="term" value="F:protein-L-isoaspartate (D-aspartate) O-methyltransferase activity"/>
    <property type="evidence" value="ECO:0007669"/>
    <property type="project" value="UniProtKB-UniRule"/>
</dbReference>
<name>A0A8H5G2M5_9AGAR</name>
<evidence type="ECO:0000256" key="8">
    <source>
        <dbReference type="ARBA" id="ARBA00035815"/>
    </source>
</evidence>
<keyword evidence="5 10" id="KW-0489">Methyltransferase</keyword>
<comment type="function">
    <text evidence="9">Initiates the repair of damaged proteins by catalyzing methyl esterification of L-isoaspartyl and D-aspartyl residues produced by spontaneous isomerization and racemization of L-aspartyl and L-asparaginyl residues in aging peptides and proteins.</text>
</comment>
<protein>
    <recommendedName>
        <fullName evidence="10">Protein-L-isoaspartate O-methyltransferase</fullName>
        <ecNumber evidence="10">2.1.1.77</ecNumber>
    </recommendedName>
</protein>
<proteinExistence type="inferred from homology"/>
<evidence type="ECO:0000313" key="11">
    <source>
        <dbReference type="EMBL" id="KAF5357133.1"/>
    </source>
</evidence>
<dbReference type="GO" id="GO:0006950">
    <property type="term" value="P:response to stress"/>
    <property type="evidence" value="ECO:0007669"/>
    <property type="project" value="UniProtKB-ARBA"/>
</dbReference>
<dbReference type="SUPFAM" id="SSF53335">
    <property type="entry name" value="S-adenosyl-L-methionine-dependent methyltransferases"/>
    <property type="match status" value="1"/>
</dbReference>
<dbReference type="InterPro" id="IPR029063">
    <property type="entry name" value="SAM-dependent_MTases_sf"/>
</dbReference>
<comment type="catalytic activity">
    <reaction evidence="8">
        <text>[protein]-L-isoaspartate + S-adenosyl-L-methionine = [protein]-L-isoaspartate alpha-methyl ester + S-adenosyl-L-homocysteine</text>
        <dbReference type="Rhea" id="RHEA:12705"/>
        <dbReference type="Rhea" id="RHEA-COMP:12143"/>
        <dbReference type="Rhea" id="RHEA-COMP:12144"/>
        <dbReference type="ChEBI" id="CHEBI:57856"/>
        <dbReference type="ChEBI" id="CHEBI:59789"/>
        <dbReference type="ChEBI" id="CHEBI:90596"/>
        <dbReference type="ChEBI" id="CHEBI:90598"/>
        <dbReference type="EC" id="2.1.1.77"/>
    </reaction>
    <physiologicalReaction direction="left-to-right" evidence="8">
        <dbReference type="Rhea" id="RHEA:12706"/>
    </physiologicalReaction>
</comment>
<organism evidence="11 12">
    <name type="scientific">Leucocoprinus leucothites</name>
    <dbReference type="NCBI Taxonomy" id="201217"/>
    <lineage>
        <taxon>Eukaryota</taxon>
        <taxon>Fungi</taxon>
        <taxon>Dikarya</taxon>
        <taxon>Basidiomycota</taxon>
        <taxon>Agaricomycotina</taxon>
        <taxon>Agaricomycetes</taxon>
        <taxon>Agaricomycetidae</taxon>
        <taxon>Agaricales</taxon>
        <taxon>Agaricineae</taxon>
        <taxon>Agaricaceae</taxon>
        <taxon>Leucocoprinus</taxon>
    </lineage>
</organism>
<evidence type="ECO:0000256" key="2">
    <source>
        <dbReference type="ARBA" id="ARBA00005369"/>
    </source>
</evidence>
<evidence type="ECO:0000313" key="12">
    <source>
        <dbReference type="Proteomes" id="UP000559027"/>
    </source>
</evidence>
<reference evidence="11 12" key="1">
    <citation type="journal article" date="2020" name="ISME J.">
        <title>Uncovering the hidden diversity of litter-decomposition mechanisms in mushroom-forming fungi.</title>
        <authorList>
            <person name="Floudas D."/>
            <person name="Bentzer J."/>
            <person name="Ahren D."/>
            <person name="Johansson T."/>
            <person name="Persson P."/>
            <person name="Tunlid A."/>
        </authorList>
    </citation>
    <scope>NUCLEOTIDE SEQUENCE [LARGE SCALE GENOMIC DNA]</scope>
    <source>
        <strain evidence="11 12">CBS 146.42</strain>
    </source>
</reference>
<evidence type="ECO:0000256" key="7">
    <source>
        <dbReference type="ARBA" id="ARBA00022691"/>
    </source>
</evidence>
<sequence length="253" mass="27354">MAWRCTGRTNTELIANMNKHGIFQAERVAKAMASVDRANYVLSKDSAYEDSPQGIGHGATISAPHMHAYASEHLLPFLHPGAKVLDVGSGSGYLSAVLHHLVGPTGKVVGIDHIPELVDWSISNLKQDGLGGAVDKKQIEMVVGDGRKGYPSSGPYDAIHVGAAAPTLPQELVDQLACPGRMFIPVGTFMQYIEQIDKDEHGNVSTKRVMGVSDIDDFHMTISIQYPSSSWSMDGEDKLYHLAAGPNLRWPLP</sequence>
<dbReference type="Gene3D" id="3.40.50.150">
    <property type="entry name" value="Vaccinia Virus protein VP39"/>
    <property type="match status" value="1"/>
</dbReference>
<dbReference type="EMBL" id="JAACJO010000006">
    <property type="protein sequence ID" value="KAF5357133.1"/>
    <property type="molecule type" value="Genomic_DNA"/>
</dbReference>
<dbReference type="PANTHER" id="PTHR11579">
    <property type="entry name" value="PROTEIN-L-ISOASPARTATE O-METHYLTRANSFERASE"/>
    <property type="match status" value="1"/>
</dbReference>
<keyword evidence="4" id="KW-0963">Cytoplasm</keyword>
<comment type="subcellular location">
    <subcellularLocation>
        <location evidence="1">Cytoplasm</location>
        <location evidence="1">Cytosol</location>
    </subcellularLocation>
</comment>
<dbReference type="AlphaFoldDB" id="A0A8H5G2M5"/>
<dbReference type="GO" id="GO:0032259">
    <property type="term" value="P:methylation"/>
    <property type="evidence" value="ECO:0007669"/>
    <property type="project" value="UniProtKB-KW"/>
</dbReference>
<evidence type="ECO:0000256" key="3">
    <source>
        <dbReference type="ARBA" id="ARBA00011245"/>
    </source>
</evidence>
<dbReference type="FunFam" id="3.40.50.150:FF:000235">
    <property type="entry name" value="Protein-L-isoaspartate O-methyltransferase"/>
    <property type="match status" value="1"/>
</dbReference>
<evidence type="ECO:0000256" key="5">
    <source>
        <dbReference type="ARBA" id="ARBA00022603"/>
    </source>
</evidence>
<comment type="caution">
    <text evidence="11">The sequence shown here is derived from an EMBL/GenBank/DDBJ whole genome shotgun (WGS) entry which is preliminary data.</text>
</comment>
<accession>A0A8H5G2M5</accession>
<dbReference type="EC" id="2.1.1.77" evidence="10"/>
<comment type="subunit">
    <text evidence="3">Monomer.</text>
</comment>
<evidence type="ECO:0000256" key="10">
    <source>
        <dbReference type="RuleBase" id="RU003802"/>
    </source>
</evidence>
<evidence type="ECO:0000256" key="6">
    <source>
        <dbReference type="ARBA" id="ARBA00022679"/>
    </source>
</evidence>
<evidence type="ECO:0000256" key="1">
    <source>
        <dbReference type="ARBA" id="ARBA00004514"/>
    </source>
</evidence>
<dbReference type="PROSITE" id="PS01279">
    <property type="entry name" value="PCMT"/>
    <property type="match status" value="1"/>
</dbReference>
<dbReference type="GO" id="GO:0005829">
    <property type="term" value="C:cytosol"/>
    <property type="evidence" value="ECO:0007669"/>
    <property type="project" value="UniProtKB-SubCell"/>
</dbReference>
<evidence type="ECO:0000256" key="9">
    <source>
        <dbReference type="ARBA" id="ARBA00054057"/>
    </source>
</evidence>
<dbReference type="CDD" id="cd02440">
    <property type="entry name" value="AdoMet_MTases"/>
    <property type="match status" value="1"/>
</dbReference>
<keyword evidence="12" id="KW-1185">Reference proteome</keyword>
<dbReference type="Proteomes" id="UP000559027">
    <property type="component" value="Unassembled WGS sequence"/>
</dbReference>
<dbReference type="Pfam" id="PF01135">
    <property type="entry name" value="PCMT"/>
    <property type="match status" value="1"/>
</dbReference>
<evidence type="ECO:0000256" key="4">
    <source>
        <dbReference type="ARBA" id="ARBA00022490"/>
    </source>
</evidence>